<dbReference type="PANTHER" id="PTHR43809">
    <property type="entry name" value="NITRITE REDUCTASE (NADH) LARGE SUBUNIT"/>
    <property type="match status" value="1"/>
</dbReference>
<evidence type="ECO:0000259" key="13">
    <source>
        <dbReference type="Pfam" id="PF04324"/>
    </source>
</evidence>
<evidence type="ECO:0000259" key="15">
    <source>
        <dbReference type="Pfam" id="PF18267"/>
    </source>
</evidence>
<dbReference type="InterPro" id="IPR023753">
    <property type="entry name" value="FAD/NAD-binding_dom"/>
</dbReference>
<dbReference type="InterPro" id="IPR041575">
    <property type="entry name" value="Rubredoxin_C"/>
</dbReference>
<evidence type="ECO:0000256" key="11">
    <source>
        <dbReference type="ARBA" id="ARBA00023004"/>
    </source>
</evidence>
<comment type="caution">
    <text evidence="16">The sequence shown here is derived from an EMBL/GenBank/DDBJ whole genome shotgun (WGS) entry which is preliminary data.</text>
</comment>
<organism evidence="16 17">
    <name type="scientific">Saccharopolyspora gloriosae</name>
    <dbReference type="NCBI Taxonomy" id="455344"/>
    <lineage>
        <taxon>Bacteria</taxon>
        <taxon>Bacillati</taxon>
        <taxon>Actinomycetota</taxon>
        <taxon>Actinomycetes</taxon>
        <taxon>Pseudonocardiales</taxon>
        <taxon>Pseudonocardiaceae</taxon>
        <taxon>Saccharopolyspora</taxon>
    </lineage>
</organism>
<accession>A0A840NFG1</accession>
<evidence type="ECO:0000259" key="14">
    <source>
        <dbReference type="Pfam" id="PF07992"/>
    </source>
</evidence>
<dbReference type="PRINTS" id="PR00368">
    <property type="entry name" value="FADPNR"/>
</dbReference>
<evidence type="ECO:0000256" key="4">
    <source>
        <dbReference type="ARBA" id="ARBA00005096"/>
    </source>
</evidence>
<dbReference type="Pfam" id="PF07992">
    <property type="entry name" value="Pyr_redox_2"/>
    <property type="match status" value="1"/>
</dbReference>
<dbReference type="EMBL" id="JACHIV010000001">
    <property type="protein sequence ID" value="MBB5069711.1"/>
    <property type="molecule type" value="Genomic_DNA"/>
</dbReference>
<evidence type="ECO:0000256" key="2">
    <source>
        <dbReference type="ARBA" id="ARBA00001966"/>
    </source>
</evidence>
<name>A0A840NFG1_9PSEU</name>
<feature type="domain" description="BFD-like [2Fe-2S]-binding" evidence="13">
    <location>
        <begin position="407"/>
        <end position="452"/>
    </location>
</feature>
<dbReference type="SUPFAM" id="SSF51905">
    <property type="entry name" value="FAD/NAD(P)-binding domain"/>
    <property type="match status" value="2"/>
</dbReference>
<dbReference type="GO" id="GO:0016491">
    <property type="term" value="F:oxidoreductase activity"/>
    <property type="evidence" value="ECO:0007669"/>
    <property type="project" value="UniProtKB-KW"/>
</dbReference>
<evidence type="ECO:0000256" key="12">
    <source>
        <dbReference type="ARBA" id="ARBA00023014"/>
    </source>
</evidence>
<evidence type="ECO:0000256" key="7">
    <source>
        <dbReference type="ARBA" id="ARBA00022630"/>
    </source>
</evidence>
<evidence type="ECO:0000256" key="8">
    <source>
        <dbReference type="ARBA" id="ARBA00022723"/>
    </source>
</evidence>
<dbReference type="EC" id="1.7.99.4" evidence="16"/>
<dbReference type="InterPro" id="IPR041854">
    <property type="entry name" value="BFD-like_2Fe2S-bd_dom_sf"/>
</dbReference>
<dbReference type="Proteomes" id="UP000580474">
    <property type="component" value="Unassembled WGS sequence"/>
</dbReference>
<comment type="cofactor">
    <cofactor evidence="2">
        <name>[4Fe-4S] cluster</name>
        <dbReference type="ChEBI" id="CHEBI:49883"/>
    </cofactor>
</comment>
<feature type="domain" description="FAD/NAD(P)-binding" evidence="14">
    <location>
        <begin position="3"/>
        <end position="286"/>
    </location>
</feature>
<dbReference type="InterPro" id="IPR052034">
    <property type="entry name" value="NasD-like"/>
</dbReference>
<evidence type="ECO:0000256" key="5">
    <source>
        <dbReference type="ARBA" id="ARBA00010429"/>
    </source>
</evidence>
<dbReference type="GO" id="GO:0051536">
    <property type="term" value="F:iron-sulfur cluster binding"/>
    <property type="evidence" value="ECO:0007669"/>
    <property type="project" value="UniProtKB-KW"/>
</dbReference>
<keyword evidence="8" id="KW-0479">Metal-binding</keyword>
<comment type="pathway">
    <text evidence="4">Nitrogen metabolism; nitrate reduction (assimilation).</text>
</comment>
<dbReference type="RefSeq" id="WP_184479359.1">
    <property type="nucleotide sequence ID" value="NZ_JACHIV010000001.1"/>
</dbReference>
<proteinExistence type="inferred from homology"/>
<dbReference type="Gene3D" id="3.50.50.60">
    <property type="entry name" value="FAD/NAD(P)-binding domain"/>
    <property type="match status" value="2"/>
</dbReference>
<keyword evidence="6" id="KW-0349">Heme</keyword>
<sequence length="471" mass="48420">MSHVLIIGNGPAAHRLVERLRVHGHDGPITVLGGEDRPAYNRVLLASVLDGTLSAAAVTLPESRAEVRLGVTATAVDRARRLVRTDGGVVHRYDELVLATGARATAPGVPGVLDADGALSPGVTPLRTLDDCARIPDGARDAVVLGGGVLGVESARALHARGLDVALVHPQAHPMDRQLDAAGGALLGEHLRGTGLRTRFGRRAARYRPGKLVLDDGEALAADVLVLCTGVTPEAGLAADAGLAVGRGVLVDDHLTTSDPHVHAIGDCAEHDGRVPGLIAPAWEQAEVLARRLTGGTAHYRGVGTVTRLKARGIELSAMGSAALLDGAEPGVELVVVSDPARGRYAKLAVRDERVGGAVLIGFPQATATIAQLHDRNLPLPADRLGLLLGRSPAAATAPADLPDDAVVCRCNNVTKKSLVRAWHRGARDLGGLARATRATTGCGGCADEVRGLCGALTTGDGTNTEQEGAA</sequence>
<evidence type="ECO:0000256" key="10">
    <source>
        <dbReference type="ARBA" id="ARBA00023002"/>
    </source>
</evidence>
<dbReference type="Pfam" id="PF18267">
    <property type="entry name" value="Rubredoxin_C"/>
    <property type="match status" value="1"/>
</dbReference>
<feature type="domain" description="NADH-rubredoxin oxidoreductase C-terminal" evidence="15">
    <location>
        <begin position="306"/>
        <end position="362"/>
    </location>
</feature>
<comment type="similarity">
    <text evidence="5">Belongs to the nitrite and sulfite reductase 4Fe-4S domain family.</text>
</comment>
<dbReference type="Gene3D" id="1.10.10.1100">
    <property type="entry name" value="BFD-like [2Fe-2S]-binding domain"/>
    <property type="match status" value="1"/>
</dbReference>
<evidence type="ECO:0000256" key="1">
    <source>
        <dbReference type="ARBA" id="ARBA00001929"/>
    </source>
</evidence>
<comment type="cofactor">
    <cofactor evidence="3">
        <name>FAD</name>
        <dbReference type="ChEBI" id="CHEBI:57692"/>
    </cofactor>
</comment>
<dbReference type="PANTHER" id="PTHR43809:SF1">
    <property type="entry name" value="NITRITE REDUCTASE (NADH) LARGE SUBUNIT"/>
    <property type="match status" value="1"/>
</dbReference>
<reference evidence="16 17" key="1">
    <citation type="submission" date="2020-08" db="EMBL/GenBank/DDBJ databases">
        <title>Sequencing the genomes of 1000 actinobacteria strains.</title>
        <authorList>
            <person name="Klenk H.-P."/>
        </authorList>
    </citation>
    <scope>NUCLEOTIDE SEQUENCE [LARGE SCALE GENOMIC DNA]</scope>
    <source>
        <strain evidence="16 17">DSM 45582</strain>
    </source>
</reference>
<evidence type="ECO:0000256" key="9">
    <source>
        <dbReference type="ARBA" id="ARBA00022827"/>
    </source>
</evidence>
<evidence type="ECO:0000256" key="6">
    <source>
        <dbReference type="ARBA" id="ARBA00022617"/>
    </source>
</evidence>
<dbReference type="InterPro" id="IPR016156">
    <property type="entry name" value="FAD/NAD-linked_Rdtase_dimer_sf"/>
</dbReference>
<dbReference type="AlphaFoldDB" id="A0A840NFG1"/>
<dbReference type="InterPro" id="IPR036188">
    <property type="entry name" value="FAD/NAD-bd_sf"/>
</dbReference>
<keyword evidence="17" id="KW-1185">Reference proteome</keyword>
<gene>
    <name evidence="16" type="ORF">BJ969_002799</name>
</gene>
<keyword evidence="9" id="KW-0274">FAD</keyword>
<dbReference type="Gene3D" id="3.30.390.30">
    <property type="match status" value="1"/>
</dbReference>
<evidence type="ECO:0000313" key="17">
    <source>
        <dbReference type="Proteomes" id="UP000580474"/>
    </source>
</evidence>
<dbReference type="InterPro" id="IPR007419">
    <property type="entry name" value="BFD-like_2Fe2S-bd_dom"/>
</dbReference>
<comment type="cofactor">
    <cofactor evidence="1">
        <name>siroheme</name>
        <dbReference type="ChEBI" id="CHEBI:60052"/>
    </cofactor>
</comment>
<evidence type="ECO:0000313" key="16">
    <source>
        <dbReference type="EMBL" id="MBB5069711.1"/>
    </source>
</evidence>
<keyword evidence="11" id="KW-0408">Iron</keyword>
<evidence type="ECO:0000256" key="3">
    <source>
        <dbReference type="ARBA" id="ARBA00001974"/>
    </source>
</evidence>
<keyword evidence="7" id="KW-0285">Flavoprotein</keyword>
<protein>
    <submittedName>
        <fullName evidence="16">Assimilatory nitrate reductase electron transfer subunit</fullName>
        <ecNumber evidence="16">1.7.99.4</ecNumber>
    </submittedName>
</protein>
<dbReference type="Pfam" id="PF04324">
    <property type="entry name" value="Fer2_BFD"/>
    <property type="match status" value="1"/>
</dbReference>
<keyword evidence="10 16" id="KW-0560">Oxidoreductase</keyword>
<dbReference type="GO" id="GO:0046872">
    <property type="term" value="F:metal ion binding"/>
    <property type="evidence" value="ECO:0007669"/>
    <property type="project" value="UniProtKB-KW"/>
</dbReference>
<keyword evidence="12" id="KW-0411">Iron-sulfur</keyword>